<dbReference type="SUPFAM" id="SSF52058">
    <property type="entry name" value="L domain-like"/>
    <property type="match status" value="1"/>
</dbReference>
<dbReference type="EMBL" id="JACAZI010000012">
    <property type="protein sequence ID" value="KAF7347031.1"/>
    <property type="molecule type" value="Genomic_DNA"/>
</dbReference>
<name>A0A8H6XV94_9AGAR</name>
<proteinExistence type="predicted"/>
<evidence type="ECO:0000313" key="1">
    <source>
        <dbReference type="EMBL" id="KAF7347031.1"/>
    </source>
</evidence>
<dbReference type="Gene3D" id="3.80.10.10">
    <property type="entry name" value="Ribonuclease Inhibitor"/>
    <property type="match status" value="1"/>
</dbReference>
<dbReference type="AlphaFoldDB" id="A0A8H6XV94"/>
<gene>
    <name evidence="1" type="ORF">MVEN_01456700</name>
</gene>
<protein>
    <recommendedName>
        <fullName evidence="3">F-box domain-containing protein</fullName>
    </recommendedName>
</protein>
<comment type="caution">
    <text evidence="1">The sequence shown here is derived from an EMBL/GenBank/DDBJ whole genome shotgun (WGS) entry which is preliminary data.</text>
</comment>
<sequence>MVEFPTELVETVIDLLQSDGPALIACSRVSRQWLPRTRHHRFRSLSLFVDWDSKDPASSQRVERLLALVFSPLVTFVKCVKEVKLTHKWNSSFEGQAMSPREILSELACCGIRPTHLYLDCYRHFKLPPEGPPAFVSSLIHLEIQLDNNHVALDSLVPYICAFPHLESLRIRGLPDDIDEYIEPGTSFVLPPRLHTLHIAHPLISDWIISLDPVPKQITTLGLLHIHWNDWPGINRYLSSAAAEGVQSLIFYYGGRLRGNGPGPEFKDLRRLKHLSLYKLDTEGPKSLLGVLARLKSSPARRTLETITLSLRFVLGAERYSPAKWHAIDAELADRAMWPRLRSFTILADTETDPESDGGKNKTLELTLAELSLSAHIDIPIGLSIRANLGQCDDLGILKIEGIPMVHPHEVPLRVEQGLSSSLRVSSASVGSSLSRQEITAWMAGITG</sequence>
<organism evidence="1 2">
    <name type="scientific">Mycena venus</name>
    <dbReference type="NCBI Taxonomy" id="2733690"/>
    <lineage>
        <taxon>Eukaryota</taxon>
        <taxon>Fungi</taxon>
        <taxon>Dikarya</taxon>
        <taxon>Basidiomycota</taxon>
        <taxon>Agaricomycotina</taxon>
        <taxon>Agaricomycetes</taxon>
        <taxon>Agaricomycetidae</taxon>
        <taxon>Agaricales</taxon>
        <taxon>Marasmiineae</taxon>
        <taxon>Mycenaceae</taxon>
        <taxon>Mycena</taxon>
    </lineage>
</organism>
<evidence type="ECO:0008006" key="3">
    <source>
        <dbReference type="Google" id="ProtNLM"/>
    </source>
</evidence>
<dbReference type="OrthoDB" id="2788229at2759"/>
<dbReference type="InterPro" id="IPR032675">
    <property type="entry name" value="LRR_dom_sf"/>
</dbReference>
<dbReference type="Proteomes" id="UP000620124">
    <property type="component" value="Unassembled WGS sequence"/>
</dbReference>
<evidence type="ECO:0000313" key="2">
    <source>
        <dbReference type="Proteomes" id="UP000620124"/>
    </source>
</evidence>
<accession>A0A8H6XV94</accession>
<reference evidence="1" key="1">
    <citation type="submission" date="2020-05" db="EMBL/GenBank/DDBJ databases">
        <title>Mycena genomes resolve the evolution of fungal bioluminescence.</title>
        <authorList>
            <person name="Tsai I.J."/>
        </authorList>
    </citation>
    <scope>NUCLEOTIDE SEQUENCE</scope>
    <source>
        <strain evidence="1">CCC161011</strain>
    </source>
</reference>
<keyword evidence="2" id="KW-1185">Reference proteome</keyword>